<evidence type="ECO:0000313" key="2">
    <source>
        <dbReference type="EMBL" id="PZQ60655.1"/>
    </source>
</evidence>
<dbReference type="Proteomes" id="UP000249135">
    <property type="component" value="Unassembled WGS sequence"/>
</dbReference>
<comment type="caution">
    <text evidence="2">The sequence shown here is derived from an EMBL/GenBank/DDBJ whole genome shotgun (WGS) entry which is preliminary data.</text>
</comment>
<feature type="domain" description="Glyoxalase-like" evidence="1">
    <location>
        <begin position="7"/>
        <end position="200"/>
    </location>
</feature>
<dbReference type="Gene3D" id="3.10.180.10">
    <property type="entry name" value="2,3-Dihydroxybiphenyl 1,2-Dioxygenase, domain 1"/>
    <property type="match status" value="1"/>
</dbReference>
<organism evidence="2 3">
    <name type="scientific">Variovorax paradoxus</name>
    <dbReference type="NCBI Taxonomy" id="34073"/>
    <lineage>
        <taxon>Bacteria</taxon>
        <taxon>Pseudomonadati</taxon>
        <taxon>Pseudomonadota</taxon>
        <taxon>Betaproteobacteria</taxon>
        <taxon>Burkholderiales</taxon>
        <taxon>Comamonadaceae</taxon>
        <taxon>Variovorax</taxon>
    </lineage>
</organism>
<dbReference type="SUPFAM" id="SSF54593">
    <property type="entry name" value="Glyoxalase/Bleomycin resistance protein/Dihydroxybiphenyl dioxygenase"/>
    <property type="match status" value="1"/>
</dbReference>
<dbReference type="AlphaFoldDB" id="A0A2W5PCM7"/>
<sequence length="233" mass="24865">MTPAAQIDHLVVAAATLDEGVAWCEATLGVVPGPGGQHPLMGTHNRLLGLGGERFPRCYFEIIAIDPAAAPTRARHQRRWFDLDDPVLRAALAKEGPRLVHWVARVPDARAAVHALAAEPAHIDRGQVLAASRETPQGRLDWQITVRDDGQRLFYGALPTLIQWGSVHPADGFAPSGLSLLALEATHPRPEVLQAALATVGAKDLITVKAGAPNFIAQLMTPKGPVTLESKGL</sequence>
<protein>
    <submittedName>
        <fullName evidence="2">VOC family protein</fullName>
    </submittedName>
</protein>
<evidence type="ECO:0000313" key="3">
    <source>
        <dbReference type="Proteomes" id="UP000249135"/>
    </source>
</evidence>
<dbReference type="EMBL" id="QFPP01000693">
    <property type="protein sequence ID" value="PZQ60655.1"/>
    <property type="molecule type" value="Genomic_DNA"/>
</dbReference>
<dbReference type="InterPro" id="IPR025870">
    <property type="entry name" value="Glyoxalase-like_dom"/>
</dbReference>
<gene>
    <name evidence="2" type="ORF">DI563_29475</name>
</gene>
<name>A0A2W5PCM7_VARPD</name>
<reference evidence="2 3" key="1">
    <citation type="submission" date="2017-08" db="EMBL/GenBank/DDBJ databases">
        <title>Infants hospitalized years apart are colonized by the same room-sourced microbial strains.</title>
        <authorList>
            <person name="Brooks B."/>
            <person name="Olm M.R."/>
            <person name="Firek B.A."/>
            <person name="Baker R."/>
            <person name="Thomas B.C."/>
            <person name="Morowitz M.J."/>
            <person name="Banfield J.F."/>
        </authorList>
    </citation>
    <scope>NUCLEOTIDE SEQUENCE [LARGE SCALE GENOMIC DNA]</scope>
    <source>
        <strain evidence="2">S2_005_003_R2_41</strain>
    </source>
</reference>
<dbReference type="Pfam" id="PF13468">
    <property type="entry name" value="Glyoxalase_3"/>
    <property type="match status" value="1"/>
</dbReference>
<accession>A0A2W5PCM7</accession>
<proteinExistence type="predicted"/>
<evidence type="ECO:0000259" key="1">
    <source>
        <dbReference type="Pfam" id="PF13468"/>
    </source>
</evidence>
<dbReference type="InterPro" id="IPR029068">
    <property type="entry name" value="Glyas_Bleomycin-R_OHBP_Dase"/>
</dbReference>